<dbReference type="InterPro" id="IPR050921">
    <property type="entry name" value="T4SS_GSP_E_ATPase"/>
</dbReference>
<dbReference type="SUPFAM" id="SSF52540">
    <property type="entry name" value="P-loop containing nucleoside triphosphate hydrolases"/>
    <property type="match status" value="1"/>
</dbReference>
<dbReference type="Pfam" id="PF00437">
    <property type="entry name" value="T2SSE"/>
    <property type="match status" value="1"/>
</dbReference>
<dbReference type="GO" id="GO:0016887">
    <property type="term" value="F:ATP hydrolysis activity"/>
    <property type="evidence" value="ECO:0007669"/>
    <property type="project" value="InterPro"/>
</dbReference>
<dbReference type="InterPro" id="IPR027417">
    <property type="entry name" value="P-loop_NTPase"/>
</dbReference>
<comment type="caution">
    <text evidence="3">The sequence shown here is derived from an EMBL/GenBank/DDBJ whole genome shotgun (WGS) entry which is preliminary data.</text>
</comment>
<name>X0YAY0_9ZZZZ</name>
<dbReference type="PROSITE" id="PS00662">
    <property type="entry name" value="T2SP_E"/>
    <property type="match status" value="1"/>
</dbReference>
<reference evidence="3" key="1">
    <citation type="journal article" date="2014" name="Front. Microbiol.">
        <title>High frequency of phylogenetically diverse reductive dehalogenase-homologous genes in deep subseafloor sedimentary metagenomes.</title>
        <authorList>
            <person name="Kawai M."/>
            <person name="Futagami T."/>
            <person name="Toyoda A."/>
            <person name="Takaki Y."/>
            <person name="Nishi S."/>
            <person name="Hori S."/>
            <person name="Arai W."/>
            <person name="Tsubouchi T."/>
            <person name="Morono Y."/>
            <person name="Uchiyama I."/>
            <person name="Ito T."/>
            <person name="Fujiyama A."/>
            <person name="Inagaki F."/>
            <person name="Takami H."/>
        </authorList>
    </citation>
    <scope>NUCLEOTIDE SEQUENCE</scope>
    <source>
        <strain evidence="3">Expedition CK06-06</strain>
    </source>
</reference>
<dbReference type="PANTHER" id="PTHR30486:SF16">
    <property type="entry name" value="TWITCHING MOTILITY PROTEIN PILT"/>
    <property type="match status" value="1"/>
</dbReference>
<accession>X0YAY0</accession>
<dbReference type="AlphaFoldDB" id="X0YAY0"/>
<protein>
    <recommendedName>
        <fullName evidence="2">Bacterial type II secretion system protein E domain-containing protein</fullName>
    </recommendedName>
</protein>
<organism evidence="3">
    <name type="scientific">marine sediment metagenome</name>
    <dbReference type="NCBI Taxonomy" id="412755"/>
    <lineage>
        <taxon>unclassified sequences</taxon>
        <taxon>metagenomes</taxon>
        <taxon>ecological metagenomes</taxon>
    </lineage>
</organism>
<evidence type="ECO:0000259" key="2">
    <source>
        <dbReference type="PROSITE" id="PS00662"/>
    </source>
</evidence>
<evidence type="ECO:0000313" key="3">
    <source>
        <dbReference type="EMBL" id="GAG53000.1"/>
    </source>
</evidence>
<comment type="similarity">
    <text evidence="1">Belongs to the GSP E family.</text>
</comment>
<feature type="domain" description="Bacterial type II secretion system protein E" evidence="2">
    <location>
        <begin position="15"/>
        <end position="29"/>
    </location>
</feature>
<gene>
    <name evidence="3" type="ORF">S01H1_77855</name>
</gene>
<dbReference type="PANTHER" id="PTHR30486">
    <property type="entry name" value="TWITCHING MOTILITY PROTEIN PILT"/>
    <property type="match status" value="1"/>
</dbReference>
<dbReference type="EMBL" id="BARS01052360">
    <property type="protein sequence ID" value="GAG53000.1"/>
    <property type="molecule type" value="Genomic_DNA"/>
</dbReference>
<evidence type="ECO:0000256" key="1">
    <source>
        <dbReference type="ARBA" id="ARBA00006611"/>
    </source>
</evidence>
<dbReference type="Gene3D" id="3.40.50.300">
    <property type="entry name" value="P-loop containing nucleotide triphosphate hydrolases"/>
    <property type="match status" value="1"/>
</dbReference>
<proteinExistence type="inferred from homology"/>
<sequence length="189" mass="21237">GFDSPDFASGLKHALRQDPDIIMVGEMRDLETTSSTITAAETGHLVFSTLHTINAPQTIERIIDIYPANQQDQIRTMLANTLQAVVSQTLFRRIDEPGMVPCAEILLCTSAVRNCIRENRIYEIPNIIETSRRLGMQNMDHSISDRYFKGFIEREEAIERSSNPGKMEKLLTPVEQFEVTQPPDGASIS</sequence>
<dbReference type="InterPro" id="IPR001482">
    <property type="entry name" value="T2SS/T4SS_dom"/>
</dbReference>
<feature type="non-terminal residue" evidence="3">
    <location>
        <position position="1"/>
    </location>
</feature>